<dbReference type="PROSITE" id="PS00086">
    <property type="entry name" value="CYTOCHROME_P450"/>
    <property type="match status" value="1"/>
</dbReference>
<dbReference type="AlphaFoldDB" id="A0AAX1Q2R7"/>
<evidence type="ECO:0000256" key="3">
    <source>
        <dbReference type="ARBA" id="ARBA00022723"/>
    </source>
</evidence>
<dbReference type="GO" id="GO:0016705">
    <property type="term" value="F:oxidoreductase activity, acting on paired donors, with incorporation or reduction of molecular oxygen"/>
    <property type="evidence" value="ECO:0007669"/>
    <property type="project" value="InterPro"/>
</dbReference>
<dbReference type="InterPro" id="IPR036396">
    <property type="entry name" value="Cyt_P450_sf"/>
</dbReference>
<evidence type="ECO:0000256" key="5">
    <source>
        <dbReference type="ARBA" id="ARBA00023004"/>
    </source>
</evidence>
<accession>A0AAX1Q2R7</accession>
<dbReference type="PANTHER" id="PTHR46696:SF1">
    <property type="entry name" value="CYTOCHROME P450 YJIB-RELATED"/>
    <property type="match status" value="1"/>
</dbReference>
<dbReference type="GO" id="GO:0020037">
    <property type="term" value="F:heme binding"/>
    <property type="evidence" value="ECO:0007669"/>
    <property type="project" value="InterPro"/>
</dbReference>
<protein>
    <submittedName>
        <fullName evidence="8">Cytochrome P450</fullName>
    </submittedName>
</protein>
<dbReference type="InterPro" id="IPR002397">
    <property type="entry name" value="Cyt_P450_B"/>
</dbReference>
<dbReference type="InterPro" id="IPR001128">
    <property type="entry name" value="Cyt_P450"/>
</dbReference>
<proteinExistence type="inferred from homology"/>
<dbReference type="Pfam" id="PF00067">
    <property type="entry name" value="p450"/>
    <property type="match status" value="1"/>
</dbReference>
<dbReference type="Proteomes" id="UP000250174">
    <property type="component" value="Unassembled WGS sequence"/>
</dbReference>
<organism evidence="8 9">
    <name type="scientific">Priestia endophytica</name>
    <dbReference type="NCBI Taxonomy" id="135735"/>
    <lineage>
        <taxon>Bacteria</taxon>
        <taxon>Bacillati</taxon>
        <taxon>Bacillota</taxon>
        <taxon>Bacilli</taxon>
        <taxon>Bacillales</taxon>
        <taxon>Bacillaceae</taxon>
        <taxon>Priestia</taxon>
    </lineage>
</organism>
<comment type="similarity">
    <text evidence="1 7">Belongs to the cytochrome P450 family.</text>
</comment>
<evidence type="ECO:0000256" key="6">
    <source>
        <dbReference type="ARBA" id="ARBA00023033"/>
    </source>
</evidence>
<dbReference type="PRINTS" id="PR00359">
    <property type="entry name" value="BP450"/>
</dbReference>
<dbReference type="CDD" id="cd11029">
    <property type="entry name" value="CYP107-like"/>
    <property type="match status" value="1"/>
</dbReference>
<evidence type="ECO:0000313" key="9">
    <source>
        <dbReference type="Proteomes" id="UP000250174"/>
    </source>
</evidence>
<dbReference type="InterPro" id="IPR017972">
    <property type="entry name" value="Cyt_P450_CS"/>
</dbReference>
<evidence type="ECO:0000256" key="7">
    <source>
        <dbReference type="RuleBase" id="RU000461"/>
    </source>
</evidence>
<sequence length="425" mass="47222">MLYERKIMMDNSNQGLPEKEVLGLLSGKNGEDPFPLFAQLRERGPVISIPSPIPGTNHQAWLVTRMEEAMQLLKDHTHFTVDQSTIEGQVDIRESNGDASAPPTFLTGKSMLSVDNPDHKRLRRLVSKAFTPRYMESLRPRVQKIADELLDQVIDKGEMDIVKDYAYPLPINVISDMLGVPQSDQGKIHKWSSAIAHGLGLGRKEPGVAEQIKAFGEYIAKLVEDKRHHPSDDLISQLIAIEEEGDKLSIEELLSMISLLIFAGHETTSNLIANGTLILLDRPEQLKKLKEDADLVPSAVEELLRFNGPATIAGPRFATEDIEFAGQQITKGDMVIPILKSANRDELKFADSEDLNITREIKQHLAFGHGIHSCLGAPLARIEGDVAFSTLLKRMPHLRLSVPRENVNWEFTLSSQGLSSLPVAF</sequence>
<evidence type="ECO:0000256" key="2">
    <source>
        <dbReference type="ARBA" id="ARBA00022617"/>
    </source>
</evidence>
<dbReference type="SUPFAM" id="SSF48264">
    <property type="entry name" value="Cytochrome P450"/>
    <property type="match status" value="1"/>
</dbReference>
<name>A0AAX1Q2R7_9BACI</name>
<keyword evidence="4 7" id="KW-0560">Oxidoreductase</keyword>
<comment type="caution">
    <text evidence="8">The sequence shown here is derived from an EMBL/GenBank/DDBJ whole genome shotgun (WGS) entry which is preliminary data.</text>
</comment>
<dbReference type="FunFam" id="1.10.630.10:FF:000018">
    <property type="entry name" value="Cytochrome P450 monooxygenase"/>
    <property type="match status" value="1"/>
</dbReference>
<gene>
    <name evidence="8" type="ORF">A3864_21785</name>
</gene>
<keyword evidence="6 7" id="KW-0503">Monooxygenase</keyword>
<evidence type="ECO:0000313" key="8">
    <source>
        <dbReference type="EMBL" id="RAS71717.1"/>
    </source>
</evidence>
<evidence type="ECO:0000256" key="1">
    <source>
        <dbReference type="ARBA" id="ARBA00010617"/>
    </source>
</evidence>
<dbReference type="PANTHER" id="PTHR46696">
    <property type="entry name" value="P450, PUTATIVE (EUROFUNG)-RELATED"/>
    <property type="match status" value="1"/>
</dbReference>
<keyword evidence="5 7" id="KW-0408">Iron</keyword>
<keyword evidence="3 7" id="KW-0479">Metal-binding</keyword>
<dbReference type="GO" id="GO:0005506">
    <property type="term" value="F:iron ion binding"/>
    <property type="evidence" value="ECO:0007669"/>
    <property type="project" value="InterPro"/>
</dbReference>
<reference evidence="8 9" key="1">
    <citation type="submission" date="2016-03" db="EMBL/GenBank/DDBJ databases">
        <title>Comparison of Bacillus endophyticus and B. anthracis characteristics using whole genome sequence analysis and microbiological techniques.</title>
        <authorList>
            <person name="Lekota K.E."/>
            <person name="Mafofo J."/>
            <person name="Rees J."/>
            <person name="Muchadeyi F.C."/>
            <person name="Madoroba E."/>
            <person name="Van Heerden H."/>
        </authorList>
    </citation>
    <scope>NUCLEOTIDE SEQUENCE [LARGE SCALE GENOMIC DNA]</scope>
    <source>
        <strain evidence="8 9">3631_10C</strain>
    </source>
</reference>
<evidence type="ECO:0000256" key="4">
    <source>
        <dbReference type="ARBA" id="ARBA00023002"/>
    </source>
</evidence>
<dbReference type="GO" id="GO:0004497">
    <property type="term" value="F:monooxygenase activity"/>
    <property type="evidence" value="ECO:0007669"/>
    <property type="project" value="UniProtKB-KW"/>
</dbReference>
<dbReference type="EMBL" id="LVYK01000059">
    <property type="protein sequence ID" value="RAS71717.1"/>
    <property type="molecule type" value="Genomic_DNA"/>
</dbReference>
<dbReference type="PRINTS" id="PR00385">
    <property type="entry name" value="P450"/>
</dbReference>
<keyword evidence="2 7" id="KW-0349">Heme</keyword>
<dbReference type="Gene3D" id="1.10.630.10">
    <property type="entry name" value="Cytochrome P450"/>
    <property type="match status" value="1"/>
</dbReference>